<dbReference type="AlphaFoldDB" id="A0A0G3HJG0"/>
<dbReference type="EC" id="2.4.1.57" evidence="4"/>
<dbReference type="RefSeq" id="WP_047259693.1">
    <property type="nucleotide sequence ID" value="NZ_CP011546.1"/>
</dbReference>
<dbReference type="OrthoDB" id="5240531at2"/>
<reference evidence="5" key="2">
    <citation type="submission" date="2015-05" db="EMBL/GenBank/DDBJ databases">
        <title>Complete genome sequence of Corynebacterium uterequi DSM 45634, isolated from the uterus of a maiden mare.</title>
        <authorList>
            <person name="Ruckert C."/>
            <person name="Albersmeier A."/>
            <person name="Winkler A."/>
            <person name="Tauch A."/>
        </authorList>
    </citation>
    <scope>NUCLEOTIDE SEQUENCE [LARGE SCALE GENOMIC DNA]</scope>
    <source>
        <strain evidence="5">DSM 45634</strain>
    </source>
</reference>
<evidence type="ECO:0000259" key="3">
    <source>
        <dbReference type="Pfam" id="PF13439"/>
    </source>
</evidence>
<keyword evidence="2 4" id="KW-0808">Transferase</keyword>
<dbReference type="PANTHER" id="PTHR45947:SF3">
    <property type="entry name" value="SULFOQUINOVOSYL TRANSFERASE SQD2"/>
    <property type="match status" value="1"/>
</dbReference>
<dbReference type="PANTHER" id="PTHR45947">
    <property type="entry name" value="SULFOQUINOVOSYL TRANSFERASE SQD2"/>
    <property type="match status" value="1"/>
</dbReference>
<evidence type="ECO:0000313" key="5">
    <source>
        <dbReference type="Proteomes" id="UP000035548"/>
    </source>
</evidence>
<keyword evidence="5" id="KW-1185">Reference proteome</keyword>
<dbReference type="Proteomes" id="UP000035548">
    <property type="component" value="Chromosome"/>
</dbReference>
<organism evidence="4 5">
    <name type="scientific">Corynebacterium uterequi</name>
    <dbReference type="NCBI Taxonomy" id="1072256"/>
    <lineage>
        <taxon>Bacteria</taxon>
        <taxon>Bacillati</taxon>
        <taxon>Actinomycetota</taxon>
        <taxon>Actinomycetes</taxon>
        <taxon>Mycobacteriales</taxon>
        <taxon>Corynebacteriaceae</taxon>
        <taxon>Corynebacterium</taxon>
    </lineage>
</organism>
<gene>
    <name evidence="4" type="primary">pimA</name>
    <name evidence="4" type="ORF">CUTER_06230</name>
</gene>
<evidence type="ECO:0000256" key="1">
    <source>
        <dbReference type="ARBA" id="ARBA00022676"/>
    </source>
</evidence>
<keyword evidence="1 4" id="KW-0328">Glycosyltransferase</keyword>
<dbReference type="GO" id="GO:1901137">
    <property type="term" value="P:carbohydrate derivative biosynthetic process"/>
    <property type="evidence" value="ECO:0007669"/>
    <property type="project" value="UniProtKB-ARBA"/>
</dbReference>
<dbReference type="InterPro" id="IPR050194">
    <property type="entry name" value="Glycosyltransferase_grp1"/>
</dbReference>
<name>A0A0G3HJG0_9CORY</name>
<dbReference type="KEGG" id="cut:CUTER_06230"/>
<accession>A0A0G3HJG0</accession>
<dbReference type="SUPFAM" id="SSF53756">
    <property type="entry name" value="UDP-Glycosyltransferase/glycogen phosphorylase"/>
    <property type="match status" value="1"/>
</dbReference>
<dbReference type="PATRIC" id="fig|1072256.5.peg.1236"/>
<reference evidence="4 5" key="1">
    <citation type="journal article" date="2015" name="Genome Announc.">
        <title>Virulence Factor Genes Detected in the Complete Genome Sequence of Corynebacterium uterequi DSM 45634, Isolated from the Uterus of a Maiden Mare.</title>
        <authorList>
            <person name="Ruckert C."/>
            <person name="Kriete M."/>
            <person name="Jaenicke S."/>
            <person name="Winkler A."/>
            <person name="Tauch A."/>
        </authorList>
    </citation>
    <scope>NUCLEOTIDE SEQUENCE [LARGE SCALE GENOMIC DNA]</scope>
    <source>
        <strain evidence="4 5">DSM 45634</strain>
    </source>
</reference>
<dbReference type="Pfam" id="PF13692">
    <property type="entry name" value="Glyco_trans_1_4"/>
    <property type="match status" value="1"/>
</dbReference>
<dbReference type="GO" id="GO:1903509">
    <property type="term" value="P:liposaccharide metabolic process"/>
    <property type="evidence" value="ECO:0007669"/>
    <property type="project" value="UniProtKB-ARBA"/>
</dbReference>
<dbReference type="Gene3D" id="3.40.50.2000">
    <property type="entry name" value="Glycogen Phosphorylase B"/>
    <property type="match status" value="2"/>
</dbReference>
<dbReference type="Pfam" id="PF13439">
    <property type="entry name" value="Glyco_transf_4"/>
    <property type="match status" value="1"/>
</dbReference>
<dbReference type="GO" id="GO:0016757">
    <property type="term" value="F:glycosyltransferase activity"/>
    <property type="evidence" value="ECO:0007669"/>
    <property type="project" value="UniProtKB-KW"/>
</dbReference>
<dbReference type="EMBL" id="CP011546">
    <property type="protein sequence ID" value="AKK11242.1"/>
    <property type="molecule type" value="Genomic_DNA"/>
</dbReference>
<evidence type="ECO:0000256" key="2">
    <source>
        <dbReference type="ARBA" id="ARBA00022679"/>
    </source>
</evidence>
<dbReference type="InterPro" id="IPR028098">
    <property type="entry name" value="Glyco_trans_4-like_N"/>
</dbReference>
<sequence>MRIGLICPYSLDHPGGVQAHVLDLARVLREQGHTVGVLGPATRHADVPPYVTRGGRAWAISYNGSVARLAFGPMVLRRMRRFVTEGQFDVVHIHEPNALSYSLATLRGVCGPVVATYHASATQSALLSLSRGLLEPYLERITAGIAVSETARRWQVEQLGGDPVVIPNGVDTAFFASRSKPRRVHPDGPVDVVFLGRADEPRKGLQVLLAAARPLLDAGAVRLRVVGPAPSRREPGVDYTGRVSEEDKARILGAADVYVAPNLGGESFGIVLVEAMAAGCAVLASDLESFADVCAADSDAPAGELFRTGDVADLHAHLTALVEDPQRRADLAEQGQRRAVDFDWAVVSKQILAVYDAVATGTPVTVTRRHP</sequence>
<feature type="domain" description="Glycosyltransferase subfamily 4-like N-terminal" evidence="3">
    <location>
        <begin position="14"/>
        <end position="173"/>
    </location>
</feature>
<proteinExistence type="predicted"/>
<dbReference type="STRING" id="1072256.CUTER_06230"/>
<protein>
    <submittedName>
        <fullName evidence="4">Glycosyltransferase</fullName>
        <ecNumber evidence="4">2.4.1.57</ecNumber>
    </submittedName>
</protein>
<dbReference type="CDD" id="cd03801">
    <property type="entry name" value="GT4_PimA-like"/>
    <property type="match status" value="1"/>
</dbReference>
<evidence type="ECO:0000313" key="4">
    <source>
        <dbReference type="EMBL" id="AKK11242.1"/>
    </source>
</evidence>